<name>A0A8J6CKV3_9ROSI</name>
<keyword evidence="2" id="KW-1185">Reference proteome</keyword>
<dbReference type="AlphaFoldDB" id="A0A8J6CKV3"/>
<evidence type="ECO:0008006" key="3">
    <source>
        <dbReference type="Google" id="ProtNLM"/>
    </source>
</evidence>
<comment type="caution">
    <text evidence="1">The sequence shown here is derived from an EMBL/GenBank/DDBJ whole genome shotgun (WGS) entry which is preliminary data.</text>
</comment>
<gene>
    <name evidence="1" type="ORF">CXB51_034126</name>
</gene>
<protein>
    <recommendedName>
        <fullName evidence="3">DUF4283 domain-containing protein</fullName>
    </recommendedName>
</protein>
<dbReference type="Proteomes" id="UP000701853">
    <property type="component" value="Chromosome 12"/>
</dbReference>
<dbReference type="EMBL" id="JAHUZN010000012">
    <property type="protein sequence ID" value="KAG8473960.1"/>
    <property type="molecule type" value="Genomic_DNA"/>
</dbReference>
<organism evidence="1 2">
    <name type="scientific">Gossypium anomalum</name>
    <dbReference type="NCBI Taxonomy" id="47600"/>
    <lineage>
        <taxon>Eukaryota</taxon>
        <taxon>Viridiplantae</taxon>
        <taxon>Streptophyta</taxon>
        <taxon>Embryophyta</taxon>
        <taxon>Tracheophyta</taxon>
        <taxon>Spermatophyta</taxon>
        <taxon>Magnoliopsida</taxon>
        <taxon>eudicotyledons</taxon>
        <taxon>Gunneridae</taxon>
        <taxon>Pentapetalae</taxon>
        <taxon>rosids</taxon>
        <taxon>malvids</taxon>
        <taxon>Malvales</taxon>
        <taxon>Malvaceae</taxon>
        <taxon>Malvoideae</taxon>
        <taxon>Gossypium</taxon>
    </lineage>
</organism>
<sequence length="128" mass="14505">MANVESNGSVADSIEEIDDIVLMKERPVTEHSLIEYKPFGNLQEQHPSKIVVWMRIPGLPKPLKAFIGINGTPYYVEYEGLSSICYQRGCYGHTQENYLKLIKNMEMSHPTASTTKPSPPMAKIVYWS</sequence>
<evidence type="ECO:0000313" key="2">
    <source>
        <dbReference type="Proteomes" id="UP000701853"/>
    </source>
</evidence>
<reference evidence="1 2" key="1">
    <citation type="journal article" date="2021" name="bioRxiv">
        <title>The Gossypium anomalum genome as a resource for cotton improvement and evolutionary analysis of hybrid incompatibility.</title>
        <authorList>
            <person name="Grover C.E."/>
            <person name="Yuan D."/>
            <person name="Arick M.A."/>
            <person name="Miller E.R."/>
            <person name="Hu G."/>
            <person name="Peterson D.G."/>
            <person name="Wendel J.F."/>
            <person name="Udall J.A."/>
        </authorList>
    </citation>
    <scope>NUCLEOTIDE SEQUENCE [LARGE SCALE GENOMIC DNA]</scope>
    <source>
        <strain evidence="1">JFW-Udall</strain>
        <tissue evidence="1">Leaf</tissue>
    </source>
</reference>
<accession>A0A8J6CKV3</accession>
<proteinExistence type="predicted"/>
<evidence type="ECO:0000313" key="1">
    <source>
        <dbReference type="EMBL" id="KAG8473960.1"/>
    </source>
</evidence>